<dbReference type="RefSeq" id="WP_068202045.1">
    <property type="nucleotide sequence ID" value="NZ_CP014209.1"/>
</dbReference>
<accession>A0A161I0R3</accession>
<sequence>MATYDDVARLALALPGTHESVSRGWRVWSVGERMFVWERPFTKADLRRFGDDPVPSGPILAAAVDDLVEKDVVLAAEPASHFTIPHLDGYAAVLVRLDAVDAATLARTVEDAWFARAPRRLAEAQRLLSEDPEET</sequence>
<dbReference type="EMBL" id="CP014209">
    <property type="protein sequence ID" value="ANC30715.1"/>
    <property type="molecule type" value="Genomic_DNA"/>
</dbReference>
<dbReference type="PATRIC" id="fig|1300344.3.peg.1154"/>
<dbReference type="KEGG" id="ido:I598_1148"/>
<organism evidence="1 2">
    <name type="scientific">Isoptericola dokdonensis DS-3</name>
    <dbReference type="NCBI Taxonomy" id="1300344"/>
    <lineage>
        <taxon>Bacteria</taxon>
        <taxon>Bacillati</taxon>
        <taxon>Actinomycetota</taxon>
        <taxon>Actinomycetes</taxon>
        <taxon>Micrococcales</taxon>
        <taxon>Promicromonosporaceae</taxon>
        <taxon>Isoptericola</taxon>
    </lineage>
</organism>
<name>A0A161I0R3_9MICO</name>
<dbReference type="AlphaFoldDB" id="A0A161I0R3"/>
<dbReference type="SUPFAM" id="SSF142906">
    <property type="entry name" value="YjbR-like"/>
    <property type="match status" value="1"/>
</dbReference>
<keyword evidence="2" id="KW-1185">Reference proteome</keyword>
<evidence type="ECO:0008006" key="3">
    <source>
        <dbReference type="Google" id="ProtNLM"/>
    </source>
</evidence>
<dbReference type="Proteomes" id="UP000076794">
    <property type="component" value="Chromosome"/>
</dbReference>
<gene>
    <name evidence="1" type="ORF">I598_1148</name>
</gene>
<dbReference type="STRING" id="1300344.I598_1148"/>
<reference evidence="1 2" key="1">
    <citation type="submission" date="2016-01" db="EMBL/GenBank/DDBJ databases">
        <title>Complete genome sequence of a soil Actinobacterium, Isoptericola dokdonensis DS-3.</title>
        <authorList>
            <person name="Kwon S.-K."/>
            <person name="Kim J.F."/>
        </authorList>
    </citation>
    <scope>NUCLEOTIDE SEQUENCE [LARGE SCALE GENOMIC DNA]</scope>
    <source>
        <strain evidence="1 2">DS-3</strain>
    </source>
</reference>
<dbReference type="InterPro" id="IPR038056">
    <property type="entry name" value="YjbR-like_sf"/>
</dbReference>
<protein>
    <recommendedName>
        <fullName evidence="3">MmcQ/YjbR family DNA-binding protein</fullName>
    </recommendedName>
</protein>
<dbReference type="InterPro" id="IPR058532">
    <property type="entry name" value="YjbR/MT2646/Rv2570-like"/>
</dbReference>
<evidence type="ECO:0000313" key="1">
    <source>
        <dbReference type="EMBL" id="ANC30715.1"/>
    </source>
</evidence>
<proteinExistence type="predicted"/>
<evidence type="ECO:0000313" key="2">
    <source>
        <dbReference type="Proteomes" id="UP000076794"/>
    </source>
</evidence>
<dbReference type="Pfam" id="PF04237">
    <property type="entry name" value="YjbR"/>
    <property type="match status" value="1"/>
</dbReference>
<dbReference type="OrthoDB" id="954305at2"/>